<proteinExistence type="predicted"/>
<dbReference type="KEGG" id="dce:O6P33_03410"/>
<evidence type="ECO:0000313" key="2">
    <source>
        <dbReference type="EMBL" id="WBE25904.1"/>
    </source>
</evidence>
<evidence type="ECO:0000256" key="1">
    <source>
        <dbReference type="SAM" id="MobiDB-lite"/>
    </source>
</evidence>
<dbReference type="EMBL" id="CP114976">
    <property type="protein sequence ID" value="WBE25904.1"/>
    <property type="molecule type" value="Genomic_DNA"/>
</dbReference>
<accession>A0AAE9VU08</accession>
<dbReference type="Proteomes" id="UP001212189">
    <property type="component" value="Chromosome"/>
</dbReference>
<dbReference type="InterPro" id="IPR012434">
    <property type="entry name" value="DUF1631"/>
</dbReference>
<name>A0AAE9VU08_9GAMM</name>
<protein>
    <submittedName>
        <fullName evidence="2">DUF1631 domain-containing protein</fullName>
    </submittedName>
</protein>
<sequence length="781" mass="86847">MRSRSSSNTSTSNNNQGSLGGISLERKILPQFNSLTQEIRQHLLNFLAQQVRAAFIQADTALFNCAENAENNQVQDMFFESIREVRKQHVQIERAFLKNIANQFDDFIKAKKRPSAADAQIDAQQLSLVQNDEFEESLLVSSMSNKANERCIEALYAIEQRLALINSGIKSDDNSPLTPTVIANGFYTALAPSPFNLQVKTILYMLFEQFVMRELDQFYATINQAFISAGVLPNLSYSASQRKQRLMQAATRTTPNSLSATRTSTERQASNNMQSPERGSGAASAIPSNAIDEQTSLQAETLTALLSTYRQQATSTALPDGVPSITAFTPSNATHKYSSAELLSALASLQQHNAQQAAQGFTMLAVDRSKQALVKQLQDLNSTASPGKLAEQHANTIDLVGMLFNFIIEDASLTQSSKAILSNLHPLYVQVALQDPTLFSQYQHPARKLLNGMAQAGVEYRGASEEKALQHKMQFTVSQALQSYKGDSILFDYLLQDFNVFVHALQRRAELREKRAIEAAKGRDRLLAARQQALALVASTLQKFPVPNIIQDFLEQSWVDVLVFSFLRHGPASQQWQCYAETAQQLAWSATFLALPEEQERLATVNLELFSQLQQGLDLLGSHHPDTIRKLVQELSACQQAVQAQQATPASKSPAQTRQNPLGTMLSNEEELSAPNSTDNLSTQAREITKKLEHINFGTWFEFDSPAATLKLSWFSPTTRNYMFVDSSGQRVAIKPLSTLAMEIEHGQARILTEQRSKPLMDRALHAIQKIFQHFNNHSTA</sequence>
<reference evidence="2 3" key="1">
    <citation type="submission" date="2022-12" db="EMBL/GenBank/DDBJ databases">
        <title>Coexistence and Characterization of a Novel Tigecycline Resistance gene tet(X) variant and blaNDM-1 in a Pseudomonas caeni Isolate of Chicken Origin.</title>
        <authorList>
            <person name="Lu X."/>
            <person name="Zhang L."/>
            <person name="Li R."/>
            <person name="Wang Z."/>
        </authorList>
    </citation>
    <scope>NUCLEOTIDE SEQUENCE [LARGE SCALE GENOMIC DNA]</scope>
    <source>
        <strain evidence="2 3">CE14</strain>
    </source>
</reference>
<organism evidence="2 3">
    <name type="scientific">Denitrificimonas caeni</name>
    <dbReference type="NCBI Taxonomy" id="521720"/>
    <lineage>
        <taxon>Bacteria</taxon>
        <taxon>Pseudomonadati</taxon>
        <taxon>Pseudomonadota</taxon>
        <taxon>Gammaproteobacteria</taxon>
        <taxon>Pseudomonadales</taxon>
        <taxon>Pseudomonadaceae</taxon>
        <taxon>Denitrificimonas</taxon>
    </lineage>
</organism>
<dbReference type="AlphaFoldDB" id="A0AAE9VU08"/>
<keyword evidence="3" id="KW-1185">Reference proteome</keyword>
<feature type="compositionally biased region" description="Low complexity" evidence="1">
    <location>
        <begin position="1"/>
        <end position="15"/>
    </location>
</feature>
<feature type="region of interest" description="Disordered" evidence="1">
    <location>
        <begin position="246"/>
        <end position="285"/>
    </location>
</feature>
<feature type="compositionally biased region" description="Polar residues" evidence="1">
    <location>
        <begin position="250"/>
        <end position="277"/>
    </location>
</feature>
<dbReference type="Pfam" id="PF07793">
    <property type="entry name" value="DUF1631"/>
    <property type="match status" value="1"/>
</dbReference>
<dbReference type="RefSeq" id="WP_269818847.1">
    <property type="nucleotide sequence ID" value="NZ_CP114976.1"/>
</dbReference>
<feature type="region of interest" description="Disordered" evidence="1">
    <location>
        <begin position="1"/>
        <end position="20"/>
    </location>
</feature>
<evidence type="ECO:0000313" key="3">
    <source>
        <dbReference type="Proteomes" id="UP001212189"/>
    </source>
</evidence>
<gene>
    <name evidence="2" type="ORF">O6P33_03410</name>
</gene>